<dbReference type="EC" id="1.1.1.133" evidence="2"/>
<dbReference type="AlphaFoldDB" id="A0A6J4JH64"/>
<dbReference type="InterPro" id="IPR017853">
    <property type="entry name" value="GH"/>
</dbReference>
<proteinExistence type="inferred from homology"/>
<dbReference type="GO" id="GO:0004553">
    <property type="term" value="F:hydrolase activity, hydrolyzing O-glycosyl compounds"/>
    <property type="evidence" value="ECO:0007669"/>
    <property type="project" value="InterPro"/>
</dbReference>
<protein>
    <recommendedName>
        <fullName evidence="2">dTDP-4-dehydrorhamnose reductase</fullName>
        <ecNumber evidence="2">1.1.1.133</ecNumber>
    </recommendedName>
</protein>
<dbReference type="SUPFAM" id="SSF51735">
    <property type="entry name" value="NAD(P)-binding Rossmann-fold domains"/>
    <property type="match status" value="1"/>
</dbReference>
<evidence type="ECO:0000259" key="3">
    <source>
        <dbReference type="Pfam" id="PF04321"/>
    </source>
</evidence>
<dbReference type="Pfam" id="PF04321">
    <property type="entry name" value="RmlD_sub_bind"/>
    <property type="match status" value="1"/>
</dbReference>
<evidence type="ECO:0000256" key="1">
    <source>
        <dbReference type="ARBA" id="ARBA00010944"/>
    </source>
</evidence>
<dbReference type="EMBL" id="CADCTC010000201">
    <property type="protein sequence ID" value="CAA9278961.1"/>
    <property type="molecule type" value="Genomic_DNA"/>
</dbReference>
<sequence length="764" mass="84665">MWGGLEATVNRVDDRYLDQLERSGHASRPGDLDLIASLGIRALRYPVLWERVAPNGTSTPSDPAGVAGADWSWTDERLGRLHELGITPIAGLVHHGSGPRHTDLLQPDFPLKLAAYARAVAERYPWVDAYTPVNEPLTTSRFAALYGHWYPHTKDALSWARALLNECKATVLAMRAIREVNPRARLVQTEDMGKTHSTRRLRYQAAFENERRWLTFDLLAGLVHPERPLHAPGEWMGKYLTWLGISIDELAWFQENPCPPDVLGINHYLTSERFLDERPDLYPLHTHGGNGRHRYADVEAVRVRAQGIEGPGALLLETWERYRLPVAVTEAHLFSTREEQLRWLLEVWRGAEAARNAGADVRAMTVWSLLGAYDWNSLVTRDNGYYEPGVFDLRAPEPRPTALAGLMNDLAAGKQPRHPVLTEPGWWRRPRARLVYPPVRSAQPRGPLALRQRRFSMRYGERTMRAAQPVLITGRTGTLGQAFARLCDLRAIVHRVTSRAEMDIGDPASVAAALDALRPWAVVNTAGYVRVDDAEQDRDRCFRENADGPAILAEACAARGIKLLTFSSDLVFDGRKGEPYVESDAPAPLNVYGESKAAAEQRVLAACPDALVARTSAFFGAWDEHNFVTAALRELAAGQRFVAAVDQVVSATYVPDLVHACLDLLLDGERGILHLANGGALSWYDLALQAAQMAGINAERLQGATTDTLGLPAKRPANSALSSERASLLPSIDVALARYLHDLRVSGADWLLPPPAEQRERDVA</sequence>
<dbReference type="InterPro" id="IPR005913">
    <property type="entry name" value="dTDP_dehydrorham_reduct"/>
</dbReference>
<dbReference type="GO" id="GO:0008831">
    <property type="term" value="F:dTDP-4-dehydrorhamnose reductase activity"/>
    <property type="evidence" value="ECO:0007669"/>
    <property type="project" value="UniProtKB-EC"/>
</dbReference>
<accession>A0A6J4JH64</accession>
<dbReference type="CDD" id="cd05254">
    <property type="entry name" value="dTDP_HR_like_SDR_e"/>
    <property type="match status" value="1"/>
</dbReference>
<dbReference type="InterPro" id="IPR036291">
    <property type="entry name" value="NAD(P)-bd_dom_sf"/>
</dbReference>
<dbReference type="SUPFAM" id="SSF51445">
    <property type="entry name" value="(Trans)glycosidases"/>
    <property type="match status" value="1"/>
</dbReference>
<gene>
    <name evidence="4" type="ORF">AVDCRST_MAG77-3693</name>
</gene>
<comment type="similarity">
    <text evidence="1 2">Belongs to the dTDP-4-dehydrorhamnose reductase family.</text>
</comment>
<organism evidence="4">
    <name type="scientific">uncultured Chloroflexota bacterium</name>
    <dbReference type="NCBI Taxonomy" id="166587"/>
    <lineage>
        <taxon>Bacteria</taxon>
        <taxon>Bacillati</taxon>
        <taxon>Chloroflexota</taxon>
        <taxon>environmental samples</taxon>
    </lineage>
</organism>
<dbReference type="InterPro" id="IPR029903">
    <property type="entry name" value="RmlD-like-bd"/>
</dbReference>
<dbReference type="Gene3D" id="3.90.25.10">
    <property type="entry name" value="UDP-galactose 4-epimerase, domain 1"/>
    <property type="match status" value="1"/>
</dbReference>
<dbReference type="UniPathway" id="UPA00124"/>
<dbReference type="PANTHER" id="PTHR10491">
    <property type="entry name" value="DTDP-4-DEHYDRORHAMNOSE REDUCTASE"/>
    <property type="match status" value="1"/>
</dbReference>
<dbReference type="GO" id="GO:0019305">
    <property type="term" value="P:dTDP-rhamnose biosynthetic process"/>
    <property type="evidence" value="ECO:0007669"/>
    <property type="project" value="UniProtKB-UniPathway"/>
</dbReference>
<dbReference type="InterPro" id="IPR001360">
    <property type="entry name" value="Glyco_hydro_1"/>
</dbReference>
<comment type="pathway">
    <text evidence="2">Carbohydrate biosynthesis; dTDP-L-rhamnose biosynthesis.</text>
</comment>
<evidence type="ECO:0000313" key="4">
    <source>
        <dbReference type="EMBL" id="CAA9278961.1"/>
    </source>
</evidence>
<dbReference type="GO" id="GO:0005975">
    <property type="term" value="P:carbohydrate metabolic process"/>
    <property type="evidence" value="ECO:0007669"/>
    <property type="project" value="InterPro"/>
</dbReference>
<keyword evidence="2 4" id="KW-0560">Oxidoreductase</keyword>
<dbReference type="PANTHER" id="PTHR10491:SF4">
    <property type="entry name" value="METHIONINE ADENOSYLTRANSFERASE 2 SUBUNIT BETA"/>
    <property type="match status" value="1"/>
</dbReference>
<feature type="domain" description="RmlD-like substrate binding" evidence="3">
    <location>
        <begin position="470"/>
        <end position="728"/>
    </location>
</feature>
<dbReference type="Gene3D" id="3.20.20.80">
    <property type="entry name" value="Glycosidases"/>
    <property type="match status" value="1"/>
</dbReference>
<reference evidence="4" key="1">
    <citation type="submission" date="2020-02" db="EMBL/GenBank/DDBJ databases">
        <authorList>
            <person name="Meier V. D."/>
        </authorList>
    </citation>
    <scope>NUCLEOTIDE SEQUENCE</scope>
    <source>
        <strain evidence="4">AVDCRST_MAG77</strain>
    </source>
</reference>
<name>A0A6J4JH64_9CHLR</name>
<comment type="function">
    <text evidence="2">Catalyzes the reduction of dTDP-6-deoxy-L-lyxo-4-hexulose to yield dTDP-L-rhamnose.</text>
</comment>
<evidence type="ECO:0000256" key="2">
    <source>
        <dbReference type="RuleBase" id="RU364082"/>
    </source>
</evidence>
<dbReference type="Pfam" id="PF00232">
    <property type="entry name" value="Glyco_hydro_1"/>
    <property type="match status" value="1"/>
</dbReference>
<dbReference type="Gene3D" id="3.40.50.720">
    <property type="entry name" value="NAD(P)-binding Rossmann-like Domain"/>
    <property type="match status" value="1"/>
</dbReference>
<keyword evidence="2" id="KW-0521">NADP</keyword>